<dbReference type="EMBL" id="CAXAMM010039906">
    <property type="protein sequence ID" value="CAK9089898.1"/>
    <property type="molecule type" value="Genomic_DNA"/>
</dbReference>
<dbReference type="InterPro" id="IPR027038">
    <property type="entry name" value="RanGap"/>
</dbReference>
<feature type="region of interest" description="Disordered" evidence="4">
    <location>
        <begin position="880"/>
        <end position="925"/>
    </location>
</feature>
<dbReference type="PANTHER" id="PTHR24113">
    <property type="entry name" value="RAN GTPASE-ACTIVATING PROTEIN 1"/>
    <property type="match status" value="1"/>
</dbReference>
<keyword evidence="3" id="KW-0677">Repeat</keyword>
<evidence type="ECO:0000256" key="1">
    <source>
        <dbReference type="ARBA" id="ARBA00022468"/>
    </source>
</evidence>
<accession>A0ABP0QQS3</accession>
<evidence type="ECO:0000259" key="5">
    <source>
        <dbReference type="PROSITE" id="PS50800"/>
    </source>
</evidence>
<dbReference type="PROSITE" id="PS50800">
    <property type="entry name" value="SAP"/>
    <property type="match status" value="1"/>
</dbReference>
<feature type="domain" description="SAP" evidence="5">
    <location>
        <begin position="856"/>
        <end position="890"/>
    </location>
</feature>
<comment type="caution">
    <text evidence="7">The sequence shown here is derived from an EMBL/GenBank/DDBJ whole genome shotgun (WGS) entry which is preliminary data.</text>
</comment>
<evidence type="ECO:0000313" key="8">
    <source>
        <dbReference type="Proteomes" id="UP001642464"/>
    </source>
</evidence>
<protein>
    <submittedName>
        <fullName evidence="7">LRR and PYD domains-containing protein 5 (Mater protein homolog)</fullName>
    </submittedName>
</protein>
<name>A0ABP0QQS3_9DINO</name>
<feature type="compositionally biased region" description="Basic and acidic residues" evidence="4">
    <location>
        <begin position="822"/>
        <end position="831"/>
    </location>
</feature>
<evidence type="ECO:0000256" key="2">
    <source>
        <dbReference type="ARBA" id="ARBA00022614"/>
    </source>
</evidence>
<dbReference type="Gene3D" id="1.10.720.30">
    <property type="entry name" value="SAP domain"/>
    <property type="match status" value="1"/>
</dbReference>
<evidence type="ECO:0000313" key="6">
    <source>
        <dbReference type="EMBL" id="CAK9089898.1"/>
    </source>
</evidence>
<dbReference type="SUPFAM" id="SSF52047">
    <property type="entry name" value="RNI-like"/>
    <property type="match status" value="1"/>
</dbReference>
<feature type="region of interest" description="Disordered" evidence="4">
    <location>
        <begin position="942"/>
        <end position="989"/>
    </location>
</feature>
<organism evidence="7 8">
    <name type="scientific">Durusdinium trenchii</name>
    <dbReference type="NCBI Taxonomy" id="1381693"/>
    <lineage>
        <taxon>Eukaryota</taxon>
        <taxon>Sar</taxon>
        <taxon>Alveolata</taxon>
        <taxon>Dinophyceae</taxon>
        <taxon>Suessiales</taxon>
        <taxon>Symbiodiniaceae</taxon>
        <taxon>Durusdinium</taxon>
    </lineage>
</organism>
<dbReference type="InterPro" id="IPR003034">
    <property type="entry name" value="SAP_dom"/>
</dbReference>
<dbReference type="PANTHER" id="PTHR24113:SF12">
    <property type="entry name" value="RAN GTPASE-ACTIVATING PROTEIN 1"/>
    <property type="match status" value="1"/>
</dbReference>
<reference evidence="7 8" key="1">
    <citation type="submission" date="2024-02" db="EMBL/GenBank/DDBJ databases">
        <authorList>
            <person name="Chen Y."/>
            <person name="Shah S."/>
            <person name="Dougan E. K."/>
            <person name="Thang M."/>
            <person name="Chan C."/>
        </authorList>
    </citation>
    <scope>NUCLEOTIDE SEQUENCE [LARGE SCALE GENOMIC DNA]</scope>
</reference>
<dbReference type="EMBL" id="CAXAMM010040017">
    <property type="protein sequence ID" value="CAK9090614.1"/>
    <property type="molecule type" value="Genomic_DNA"/>
</dbReference>
<feature type="region of interest" description="Disordered" evidence="4">
    <location>
        <begin position="1056"/>
        <end position="1081"/>
    </location>
</feature>
<keyword evidence="2" id="KW-0433">Leucine-rich repeat</keyword>
<dbReference type="SUPFAM" id="SSF68906">
    <property type="entry name" value="SAP domain"/>
    <property type="match status" value="1"/>
</dbReference>
<evidence type="ECO:0000256" key="3">
    <source>
        <dbReference type="ARBA" id="ARBA00022737"/>
    </source>
</evidence>
<evidence type="ECO:0000256" key="4">
    <source>
        <dbReference type="SAM" id="MobiDB-lite"/>
    </source>
</evidence>
<dbReference type="Proteomes" id="UP001642464">
    <property type="component" value="Unassembled WGS sequence"/>
</dbReference>
<dbReference type="Gene3D" id="3.80.10.10">
    <property type="entry name" value="Ribonuclease Inhibitor"/>
    <property type="match status" value="1"/>
</dbReference>
<feature type="region of interest" description="Disordered" evidence="4">
    <location>
        <begin position="1024"/>
        <end position="1043"/>
    </location>
</feature>
<proteinExistence type="predicted"/>
<keyword evidence="1" id="KW-0343">GTPase activation</keyword>
<feature type="region of interest" description="Disordered" evidence="4">
    <location>
        <begin position="821"/>
        <end position="847"/>
    </location>
</feature>
<gene>
    <name evidence="6" type="ORF">SCF082_LOCUS42412</name>
    <name evidence="7" type="ORF">SCF082_LOCUS42734</name>
</gene>
<dbReference type="SMART" id="SM00513">
    <property type="entry name" value="SAP"/>
    <property type="match status" value="1"/>
</dbReference>
<feature type="compositionally biased region" description="Basic and acidic residues" evidence="4">
    <location>
        <begin position="947"/>
        <end position="988"/>
    </location>
</feature>
<dbReference type="SMART" id="SM00368">
    <property type="entry name" value="LRR_RI"/>
    <property type="match status" value="3"/>
</dbReference>
<sequence length="1081" mass="119547">MLPLEPFECRTALDIQRALTGAASEEVVLSEVDDLDLCMKELLSNADAMTMITSLKLVSLSLGAHHLELLGEVLGGSSDWRPAPVDEGEETEEVQMDLFDDVQDAVQAASPCQEKSLEEDVEVKGQQLKSLQILRCPGPSSDAWSPLWQSLPTSLTELDISENSLSDHAVAALCGALRQRSMRLTYLTLQGNRCKDVQRLADLISRGGVEILDLAENLLNDKSIQQLCEALPSPSCRLVSLRLDDNRRITSSGLSGLFDLLPRTGIRSLALRRTSMCDKGAAALATSLGKCKLSYLDIAGHHFSLPLVQELIAAVEEASGVSSLVLDDAYQQVHWKRCQQLSDILSGGMNAPDEAGKAALKLTAAEKSLKVGKAQESLKDSEAALEIFRSLGADGEGPLPDVLRLVIDGKRMLAVQLQQELTEVQQFAEAEKNNFAQAGNRRGEAAMLISLAEIALSQCSRPYASGPVPPVKPLEEALHMLRDASPGDKKLEGLALLAMSETYMMKPALVEAKSAADAALKVFEARFSISPARIYVFADPGQYEQYKEGLKSLGINVVKGRRGICNQRNAIMQHFKPGDRIVEMDDDIKALVTSTGSVRSDTDATVVDVPHKNLEGIVDHIWEVADRENCKLWGVYPLPNTYFLSRTYTVGLAKSTGQMQGYYNPGDLLLTLPVMEDYERVLHFYSRGMHCLRCDYLSVKSENKARGGCDSAFTDYILEETAKGKVFRHPREAAESAAVKNLQARFPSLVVKNLSGPKPVEKKVPVHGQVQYYPPGWRIQLRKQGGTSYISAMDVSSTFAAQLGLGSNVKPMETVVNGNIIDLKRDPRPEVEGGEDTEKEATDSESTDRAIDLWILKQLEVQELRDLCQEAGLKDGGTRKQLIKRLVNPEDTQKPRAKRRRASQSPKGEVGNEATSRRDLESFNDQEELDRLEAFLAAREATEAQEANERAERERAERQRAESERAESERAERERAEEEARNKEREVAQRLQASHAMQALLQVEAARETQRILDRQAEQIVEAGRAAMTGRPDPTSPAARIWQPPPSFRQLRHLMPRFHPPSSHEPRRLHPWIGKLSDEAP</sequence>
<dbReference type="InterPro" id="IPR032675">
    <property type="entry name" value="LRR_dom_sf"/>
</dbReference>
<dbReference type="Pfam" id="PF02037">
    <property type="entry name" value="SAP"/>
    <property type="match status" value="1"/>
</dbReference>
<dbReference type="InterPro" id="IPR036361">
    <property type="entry name" value="SAP_dom_sf"/>
</dbReference>
<evidence type="ECO:0000313" key="7">
    <source>
        <dbReference type="EMBL" id="CAK9090614.1"/>
    </source>
</evidence>
<keyword evidence="8" id="KW-1185">Reference proteome</keyword>